<feature type="transmembrane region" description="Helical" evidence="1">
    <location>
        <begin position="12"/>
        <end position="33"/>
    </location>
</feature>
<protein>
    <submittedName>
        <fullName evidence="2">Uncharacterized protein</fullName>
    </submittedName>
</protein>
<keyword evidence="1" id="KW-0472">Membrane</keyword>
<sequence>MTTLLNAVRAHRVILIFVSLSAFFGVWVFGDLLKAWAADQLRTHLIEPPSPRLARAADTVAIVQAVLEHEQFEPAPLSPEDDIAQGGMRRRWPVLLSDRTVEMCAGTIWEADAAGCPTTLSDEALTLPGADFRIPRALRLALSQANRQPSTLPEVTGPYVRFTPQAAIDAVFGEGRGWWPEFYRAFPGTAGYVRTSLPVLSEDGTWAVVLVEHTCGGTCGRGLIYLLMRTPEGAWQVVVRDALWIA</sequence>
<reference evidence="2 3" key="1">
    <citation type="submission" date="2016-10" db="EMBL/GenBank/DDBJ databases">
        <authorList>
            <person name="de Groot N.N."/>
        </authorList>
    </citation>
    <scope>NUCLEOTIDE SEQUENCE [LARGE SCALE GENOMIC DNA]</scope>
    <source>
        <strain evidence="2 3">DSM 16957</strain>
    </source>
</reference>
<organism evidence="2 3">
    <name type="scientific">Aquimonas voraii</name>
    <dbReference type="NCBI Taxonomy" id="265719"/>
    <lineage>
        <taxon>Bacteria</taxon>
        <taxon>Pseudomonadati</taxon>
        <taxon>Pseudomonadota</taxon>
        <taxon>Gammaproteobacteria</taxon>
        <taxon>Lysobacterales</taxon>
        <taxon>Lysobacteraceae</taxon>
        <taxon>Aquimonas</taxon>
    </lineage>
</organism>
<evidence type="ECO:0000256" key="1">
    <source>
        <dbReference type="SAM" id="Phobius"/>
    </source>
</evidence>
<accession>A0A1G6URZ3</accession>
<proteinExistence type="predicted"/>
<dbReference type="AlphaFoldDB" id="A0A1G6URZ3"/>
<dbReference type="Proteomes" id="UP000199603">
    <property type="component" value="Unassembled WGS sequence"/>
</dbReference>
<evidence type="ECO:0000313" key="2">
    <source>
        <dbReference type="EMBL" id="SDD44092.1"/>
    </source>
</evidence>
<dbReference type="EMBL" id="FNAG01000002">
    <property type="protein sequence ID" value="SDD44092.1"/>
    <property type="molecule type" value="Genomic_DNA"/>
</dbReference>
<evidence type="ECO:0000313" key="3">
    <source>
        <dbReference type="Proteomes" id="UP000199603"/>
    </source>
</evidence>
<gene>
    <name evidence="2" type="ORF">SAMN04488509_102465</name>
</gene>
<name>A0A1G6URZ3_9GAMM</name>
<keyword evidence="1" id="KW-1133">Transmembrane helix</keyword>
<keyword evidence="1" id="KW-0812">Transmembrane</keyword>
<keyword evidence="3" id="KW-1185">Reference proteome</keyword>